<protein>
    <submittedName>
        <fullName evidence="2">Uncharacterized protein</fullName>
    </submittedName>
</protein>
<dbReference type="EMBL" id="FWWY01000001">
    <property type="protein sequence ID" value="SMC02030.1"/>
    <property type="molecule type" value="Genomic_DNA"/>
</dbReference>
<dbReference type="RefSeq" id="WP_084660759.1">
    <property type="nucleotide sequence ID" value="NZ_FWWY01000001.1"/>
</dbReference>
<gene>
    <name evidence="2" type="ORF">SAMN00768000_0240</name>
</gene>
<evidence type="ECO:0000313" key="3">
    <source>
        <dbReference type="Proteomes" id="UP000192660"/>
    </source>
</evidence>
<feature type="transmembrane region" description="Helical" evidence="1">
    <location>
        <begin position="44"/>
        <end position="62"/>
    </location>
</feature>
<keyword evidence="1" id="KW-0812">Transmembrane</keyword>
<keyword evidence="3" id="KW-1185">Reference proteome</keyword>
<name>A0A1W1W7J9_SULTA</name>
<reference evidence="3" key="1">
    <citation type="submission" date="2017-04" db="EMBL/GenBank/DDBJ databases">
        <authorList>
            <person name="Varghese N."/>
            <person name="Submissions S."/>
        </authorList>
    </citation>
    <scope>NUCLEOTIDE SEQUENCE [LARGE SCALE GENOMIC DNA]</scope>
    <source>
        <strain evidence="3">DSM 9293</strain>
    </source>
</reference>
<sequence>MRRVRTRWNALSLARKSTVVLMLLSALILVSSRLLPGFWPLRGWIIAVILTVIAFVLSFYPARRS</sequence>
<dbReference type="Proteomes" id="UP000192660">
    <property type="component" value="Unassembled WGS sequence"/>
</dbReference>
<dbReference type="AlphaFoldDB" id="A0A1W1W7J9"/>
<keyword evidence="1" id="KW-0472">Membrane</keyword>
<evidence type="ECO:0000313" key="2">
    <source>
        <dbReference type="EMBL" id="SMC02030.1"/>
    </source>
</evidence>
<keyword evidence="1" id="KW-1133">Transmembrane helix</keyword>
<accession>A0A1W1W7J9</accession>
<evidence type="ECO:0000256" key="1">
    <source>
        <dbReference type="SAM" id="Phobius"/>
    </source>
</evidence>
<organism evidence="2 3">
    <name type="scientific">Sulfobacillus thermosulfidooxidans (strain DSM 9293 / VKM B-1269 / AT-1)</name>
    <dbReference type="NCBI Taxonomy" id="929705"/>
    <lineage>
        <taxon>Bacteria</taxon>
        <taxon>Bacillati</taxon>
        <taxon>Bacillota</taxon>
        <taxon>Clostridia</taxon>
        <taxon>Eubacteriales</taxon>
        <taxon>Clostridiales Family XVII. Incertae Sedis</taxon>
        <taxon>Sulfobacillus</taxon>
    </lineage>
</organism>
<proteinExistence type="predicted"/>